<dbReference type="Pfam" id="PF22776">
    <property type="entry name" value="K_trans_C"/>
    <property type="match status" value="1"/>
</dbReference>
<reference evidence="15" key="3">
    <citation type="submission" date="2023-08" db="EMBL/GenBank/DDBJ databases">
        <title>Vibrio cholerae Outbreaks in Tanzania Exemplify Founder Flush: Simultaneous Increases in Population Size and Genetic Diversity.</title>
        <authorList>
            <person name="Debes A.K."/>
            <person name="Mohammed A."/>
            <person name="Maseke I."/>
            <person name="Almeida M."/>
            <person name="Li S."/>
            <person name="Matimba H."/>
            <person name="Joachim A."/>
            <person name="Mizinduko M."/>
            <person name="Nyanga S."/>
            <person name="Kelly M."/>
            <person name="Kachwamba Y."/>
            <person name="Schaffer A.M."/>
            <person name="Nyanga A.S."/>
            <person name="Mghamba J."/>
            <person name="Mosha F.S."/>
            <person name="Sack D.A."/>
            <person name="Stine O.C."/>
        </authorList>
    </citation>
    <scope>NUCLEOTIDE SEQUENCE</scope>
    <source>
        <strain evidence="15">TDS0091212</strain>
    </source>
</reference>
<feature type="transmembrane region" description="Helical" evidence="12">
    <location>
        <begin position="244"/>
        <end position="264"/>
    </location>
</feature>
<feature type="transmembrane region" description="Helical" evidence="12">
    <location>
        <begin position="138"/>
        <end position="156"/>
    </location>
</feature>
<feature type="transmembrane region" description="Helical" evidence="12">
    <location>
        <begin position="100"/>
        <end position="118"/>
    </location>
</feature>
<comment type="caution">
    <text evidence="16">The sequence shown here is derived from an EMBL/GenBank/DDBJ whole genome shotgun (WGS) entry which is preliminary data.</text>
</comment>
<dbReference type="GO" id="GO:0005886">
    <property type="term" value="C:plasma membrane"/>
    <property type="evidence" value="ECO:0007669"/>
    <property type="project" value="UniProtKB-SubCell"/>
</dbReference>
<evidence type="ECO:0000256" key="11">
    <source>
        <dbReference type="ARBA" id="ARBA00023136"/>
    </source>
</evidence>
<dbReference type="InterPro" id="IPR053951">
    <property type="entry name" value="K_trans_N"/>
</dbReference>
<feature type="transmembrane region" description="Helical" evidence="12">
    <location>
        <begin position="362"/>
        <end position="384"/>
    </location>
</feature>
<evidence type="ECO:0000256" key="12">
    <source>
        <dbReference type="HAMAP-Rule" id="MF_01522"/>
    </source>
</evidence>
<evidence type="ECO:0000256" key="7">
    <source>
        <dbReference type="ARBA" id="ARBA00022847"/>
    </source>
</evidence>
<dbReference type="Pfam" id="PF02705">
    <property type="entry name" value="K_trans"/>
    <property type="match status" value="1"/>
</dbReference>
<keyword evidence="11 12" id="KW-0472">Membrane</keyword>
<dbReference type="AlphaFoldDB" id="A0A0H7H2E3"/>
<keyword evidence="4 12" id="KW-1003">Cell membrane</keyword>
<keyword evidence="6 12" id="KW-0812">Transmembrane</keyword>
<dbReference type="PANTHER" id="PTHR30540:SF79">
    <property type="entry name" value="LOW AFFINITY POTASSIUM TRANSPORT SYSTEM PROTEIN KUP"/>
    <property type="match status" value="1"/>
</dbReference>
<evidence type="ECO:0000259" key="14">
    <source>
        <dbReference type="Pfam" id="PF22776"/>
    </source>
</evidence>
<feature type="domain" description="K+ potassium transporter C-terminal" evidence="14">
    <location>
        <begin position="473"/>
        <end position="619"/>
    </location>
</feature>
<sequence>MKPAKQTTASLAFLAMGIVYGDIGTSPLYAFKEVFFSHHPLAINPDNVLGILSLVFWAFVLIVSIKYLLLVTRADQNGEGGILTLSAIAQQSAPKPWQRIAMLLGILATGFFFGEAVITPAMSVLSAVEGIAVAQPDLAPYVLPIAMMIIVALFAVQAMGTERIGRFFAPVMLLWFLVLALLGAHAIWHAPQVLRALNPAYAVHFVLLYGQHTLFILGLVVLSVTGVEALYADMGHFGIKPIRIAWFALVMPSLLLNYFGQGAYLLTLSAPTGSTFFSLAPKAWLWPLILLATFATVIASQAVISGIFSLARQAINYGYLPPMKIAHTSEHSQGQIYVPAANMLLFVAVIFVMLRFRSSANLAAAYGIAVTAIMMISSLLLVLVARYQWQWRWPRVVTIGIVFIGMDSLLLASTSTKLMEGGWLPLLLGCVVFIVMYIWQQQRQRLLEIAGNELSVSAMIQSLEEESFQRAAGTAVYLSRSLNHVPRSLLHNIKYNKTLHERNVLMTFQYEAVPRVHPCRRAEIEQVSASFWQVVIHIGYQEEPDMAQVMHCCGLKGLYLHPNETLFLLSSERLKVQKLGMWHDLKVWFFIQMSKHALRTSERLNIPPDRLIEMGVYREM</sequence>
<keyword evidence="5 12" id="KW-0633">Potassium transport</keyword>
<evidence type="ECO:0000256" key="9">
    <source>
        <dbReference type="ARBA" id="ARBA00022989"/>
    </source>
</evidence>
<dbReference type="InterPro" id="IPR003855">
    <property type="entry name" value="K+_transporter"/>
</dbReference>
<dbReference type="Proteomes" id="UP001196338">
    <property type="component" value="Unassembled WGS sequence"/>
</dbReference>
<feature type="domain" description="K+ potassium transporter integral membrane" evidence="13">
    <location>
        <begin position="12"/>
        <end position="454"/>
    </location>
</feature>
<evidence type="ECO:0000256" key="10">
    <source>
        <dbReference type="ARBA" id="ARBA00023065"/>
    </source>
</evidence>
<feature type="transmembrane region" description="Helical" evidence="12">
    <location>
        <begin position="168"/>
        <end position="188"/>
    </location>
</feature>
<evidence type="ECO:0000256" key="1">
    <source>
        <dbReference type="ARBA" id="ARBA00004141"/>
    </source>
</evidence>
<dbReference type="PANTHER" id="PTHR30540">
    <property type="entry name" value="OSMOTIC STRESS POTASSIUM TRANSPORTER"/>
    <property type="match status" value="1"/>
</dbReference>
<dbReference type="InterPro" id="IPR023051">
    <property type="entry name" value="Kup"/>
</dbReference>
<feature type="transmembrane region" description="Helical" evidence="12">
    <location>
        <begin position="336"/>
        <end position="356"/>
    </location>
</feature>
<dbReference type="HAMAP" id="MF_01522">
    <property type="entry name" value="Kup"/>
    <property type="match status" value="1"/>
</dbReference>
<feature type="transmembrane region" description="Helical" evidence="12">
    <location>
        <begin position="284"/>
        <end position="315"/>
    </location>
</feature>
<evidence type="ECO:0000256" key="2">
    <source>
        <dbReference type="ARBA" id="ARBA00007019"/>
    </source>
</evidence>
<evidence type="ECO:0000313" key="15">
    <source>
        <dbReference type="EMBL" id="MBS7674334.1"/>
    </source>
</evidence>
<evidence type="ECO:0000313" key="17">
    <source>
        <dbReference type="Proteomes" id="UP000471242"/>
    </source>
</evidence>
<protein>
    <recommendedName>
        <fullName evidence="12">Probable potassium transport system protein Kup</fullName>
    </recommendedName>
</protein>
<evidence type="ECO:0000256" key="4">
    <source>
        <dbReference type="ARBA" id="ARBA00022475"/>
    </source>
</evidence>
<keyword evidence="3 12" id="KW-0813">Transport</keyword>
<keyword evidence="10 12" id="KW-0406">Ion transport</keyword>
<dbReference type="EMBL" id="QZRB01000028">
    <property type="protein sequence ID" value="MVD25148.1"/>
    <property type="molecule type" value="Genomic_DNA"/>
</dbReference>
<dbReference type="KEGG" id="vcq:EN18_01065"/>
<dbReference type="EMBL" id="JAHBND010000556">
    <property type="protein sequence ID" value="MBS7674334.1"/>
    <property type="molecule type" value="Genomic_DNA"/>
</dbReference>
<feature type="transmembrane region" description="Helical" evidence="12">
    <location>
        <begin position="208"/>
        <end position="232"/>
    </location>
</feature>
<comment type="similarity">
    <text evidence="2 12">Belongs to the HAK/KUP transporter (TC 2.A.72) family.</text>
</comment>
<evidence type="ECO:0000259" key="13">
    <source>
        <dbReference type="Pfam" id="PF02705"/>
    </source>
</evidence>
<reference evidence="16 17" key="1">
    <citation type="submission" date="2018-09" db="EMBL/GenBank/DDBJ databases">
        <title>Genomic epidemiology reveals two lineages of Vibrio cholerae that can cause global cholera epidemics despite absence of cholera toxin gene.</title>
        <authorList>
            <person name="Wang H."/>
            <person name="Zen W."/>
            <person name="Yu H."/>
            <person name="Zhang W."/>
            <person name="Pan J."/>
            <person name="Yang C."/>
            <person name="Cui Y."/>
        </authorList>
    </citation>
    <scope>NUCLEOTIDE SEQUENCE [LARGE SCALE GENOMIC DNA]</scope>
    <source>
        <strain evidence="16 17">00-1_S85</strain>
    </source>
</reference>
<organism evidence="16 17">
    <name type="scientific">Vibrio cholerae</name>
    <dbReference type="NCBI Taxonomy" id="666"/>
    <lineage>
        <taxon>Bacteria</taxon>
        <taxon>Pseudomonadati</taxon>
        <taxon>Pseudomonadota</taxon>
        <taxon>Gammaproteobacteria</taxon>
        <taxon>Vibrionales</taxon>
        <taxon>Vibrionaceae</taxon>
        <taxon>Vibrio</taxon>
    </lineage>
</organism>
<evidence type="ECO:0000256" key="6">
    <source>
        <dbReference type="ARBA" id="ARBA00022692"/>
    </source>
</evidence>
<dbReference type="RefSeq" id="WP_000801198.1">
    <property type="nucleotide sequence ID" value="NZ_AP018677.1"/>
</dbReference>
<reference evidence="15" key="2">
    <citation type="submission" date="2021-05" db="EMBL/GenBank/DDBJ databases">
        <authorList>
            <person name="Stine C."/>
        </authorList>
    </citation>
    <scope>NUCLEOTIDE SEQUENCE</scope>
    <source>
        <strain evidence="15">TDS0091212</strain>
    </source>
</reference>
<comment type="catalytic activity">
    <reaction evidence="12">
        <text>K(+)(in) + H(+)(in) = K(+)(out) + H(+)(out)</text>
        <dbReference type="Rhea" id="RHEA:28490"/>
        <dbReference type="ChEBI" id="CHEBI:15378"/>
        <dbReference type="ChEBI" id="CHEBI:29103"/>
    </reaction>
</comment>
<evidence type="ECO:0000256" key="8">
    <source>
        <dbReference type="ARBA" id="ARBA00022958"/>
    </source>
</evidence>
<keyword evidence="9 12" id="KW-1133">Transmembrane helix</keyword>
<proteinExistence type="inferred from homology"/>
<keyword evidence="7 12" id="KW-0769">Symport</keyword>
<accession>A0A0H7H2E3</accession>
<name>A0A0H7H2E3_VIBCL</name>
<comment type="function">
    <text evidence="12">Transport of potassium into the cell. Likely operates as a K(+):H(+) symporter.</text>
</comment>
<feature type="transmembrane region" description="Helical" evidence="12">
    <location>
        <begin position="48"/>
        <end position="69"/>
    </location>
</feature>
<comment type="subcellular location">
    <subcellularLocation>
        <location evidence="12">Cell membrane</location>
        <topology evidence="12">Multi-pass membrane protein</topology>
    </subcellularLocation>
    <subcellularLocation>
        <location evidence="1">Membrane</location>
        <topology evidence="1">Multi-pass membrane protein</topology>
    </subcellularLocation>
</comment>
<evidence type="ECO:0000256" key="5">
    <source>
        <dbReference type="ARBA" id="ARBA00022538"/>
    </source>
</evidence>
<dbReference type="GO" id="GO:0015293">
    <property type="term" value="F:symporter activity"/>
    <property type="evidence" value="ECO:0007669"/>
    <property type="project" value="UniProtKB-UniRule"/>
</dbReference>
<dbReference type="GO" id="GO:0015079">
    <property type="term" value="F:potassium ion transmembrane transporter activity"/>
    <property type="evidence" value="ECO:0007669"/>
    <property type="project" value="UniProtKB-UniRule"/>
</dbReference>
<evidence type="ECO:0000256" key="3">
    <source>
        <dbReference type="ARBA" id="ARBA00022448"/>
    </source>
</evidence>
<feature type="transmembrane region" description="Helical" evidence="12">
    <location>
        <begin position="422"/>
        <end position="439"/>
    </location>
</feature>
<dbReference type="OMA" id="MLLLWKW"/>
<dbReference type="InterPro" id="IPR053952">
    <property type="entry name" value="K_trans_C"/>
</dbReference>
<gene>
    <name evidence="12" type="primary">kup</name>
    <name evidence="16" type="ORF">D6U24_17520</name>
    <name evidence="15" type="ORF">KIN13_12950</name>
</gene>
<feature type="transmembrane region" description="Helical" evidence="12">
    <location>
        <begin position="396"/>
        <end position="416"/>
    </location>
</feature>
<keyword evidence="8 12" id="KW-0630">Potassium</keyword>
<dbReference type="Proteomes" id="UP000471242">
    <property type="component" value="Unassembled WGS sequence"/>
</dbReference>
<evidence type="ECO:0000313" key="16">
    <source>
        <dbReference type="EMBL" id="MVD25148.1"/>
    </source>
</evidence>